<protein>
    <submittedName>
        <fullName evidence="1">Uncharacterized protein</fullName>
    </submittedName>
</protein>
<dbReference type="Proteomes" id="UP000295703">
    <property type="component" value="Unassembled WGS sequence"/>
</dbReference>
<reference evidence="1 2" key="1">
    <citation type="submission" date="2018-12" db="EMBL/GenBank/DDBJ databases">
        <title>Genome sequence and assembly of Colletotrichum trifolii.</title>
        <authorList>
            <person name="Gan P."/>
            <person name="Shirasu K."/>
        </authorList>
    </citation>
    <scope>NUCLEOTIDE SEQUENCE [LARGE SCALE GENOMIC DNA]</scope>
    <source>
        <strain evidence="1 2">543-2</strain>
    </source>
</reference>
<evidence type="ECO:0000313" key="1">
    <source>
        <dbReference type="EMBL" id="TDZ54471.1"/>
    </source>
</evidence>
<accession>A0A4R8RNV6</accession>
<organism evidence="1 2">
    <name type="scientific">Colletotrichum trifolii</name>
    <dbReference type="NCBI Taxonomy" id="5466"/>
    <lineage>
        <taxon>Eukaryota</taxon>
        <taxon>Fungi</taxon>
        <taxon>Dikarya</taxon>
        <taxon>Ascomycota</taxon>
        <taxon>Pezizomycotina</taxon>
        <taxon>Sordariomycetes</taxon>
        <taxon>Hypocreomycetidae</taxon>
        <taxon>Glomerellales</taxon>
        <taxon>Glomerellaceae</taxon>
        <taxon>Colletotrichum</taxon>
        <taxon>Colletotrichum orbiculare species complex</taxon>
    </lineage>
</organism>
<keyword evidence="2" id="KW-1185">Reference proteome</keyword>
<comment type="caution">
    <text evidence="1">The sequence shown here is derived from an EMBL/GenBank/DDBJ whole genome shotgun (WGS) entry which is preliminary data.</text>
</comment>
<dbReference type="EMBL" id="RYZW01000059">
    <property type="protein sequence ID" value="TDZ54471.1"/>
    <property type="molecule type" value="Genomic_DNA"/>
</dbReference>
<dbReference type="AlphaFoldDB" id="A0A4R8RNV6"/>
<gene>
    <name evidence="1" type="ORF">CTRI78_v006352</name>
</gene>
<name>A0A4R8RNV6_COLTR</name>
<sequence>MSAGCAANKLDVASYMALRVRKRVISPGICWGNLTGSVRLGHATNPWVRKRQRTKGLLLSGMCASGWAPWHQRPKATFPASVQSRVLTSRIVIWLPFLHDSATLACIFMGSSQLFSGAGATVSATILPSSTSAMGEKFPSCSTSPSRHKFDVIIRTELPRRNCATR</sequence>
<proteinExistence type="predicted"/>
<evidence type="ECO:0000313" key="2">
    <source>
        <dbReference type="Proteomes" id="UP000295703"/>
    </source>
</evidence>